<dbReference type="InterPro" id="IPR057291">
    <property type="entry name" value="CHX17_2nd"/>
</dbReference>
<dbReference type="EnsemblPlants" id="AUR62008401-RA">
    <property type="protein sequence ID" value="AUR62008401-RA:cds"/>
    <property type="gene ID" value="AUR62008401"/>
</dbReference>
<feature type="transmembrane region" description="Helical" evidence="10">
    <location>
        <begin position="292"/>
        <end position="313"/>
    </location>
</feature>
<reference evidence="13" key="1">
    <citation type="journal article" date="2017" name="Nature">
        <title>The genome of Chenopodium quinoa.</title>
        <authorList>
            <person name="Jarvis D.E."/>
            <person name="Ho Y.S."/>
            <person name="Lightfoot D.J."/>
            <person name="Schmoeckel S.M."/>
            <person name="Li B."/>
            <person name="Borm T.J.A."/>
            <person name="Ohyanagi H."/>
            <person name="Mineta K."/>
            <person name="Michell C.T."/>
            <person name="Saber N."/>
            <person name="Kharbatia N.M."/>
            <person name="Rupper R.R."/>
            <person name="Sharp A.R."/>
            <person name="Dally N."/>
            <person name="Boughton B.A."/>
            <person name="Woo Y.H."/>
            <person name="Gao G."/>
            <person name="Schijlen E.G.W.M."/>
            <person name="Guo X."/>
            <person name="Momin A.A."/>
            <person name="Negrao S."/>
            <person name="Al-Babili S."/>
            <person name="Gehring C."/>
            <person name="Roessner U."/>
            <person name="Jung C."/>
            <person name="Murphy K."/>
            <person name="Arold S.T."/>
            <person name="Gojobori T."/>
            <person name="van der Linden C.G."/>
            <person name="van Loo E.N."/>
            <person name="Jellen E.N."/>
            <person name="Maughan P.J."/>
            <person name="Tester M."/>
        </authorList>
    </citation>
    <scope>NUCLEOTIDE SEQUENCE [LARGE SCALE GENOMIC DNA]</scope>
    <source>
        <strain evidence="13">cv. PI 614886</strain>
    </source>
</reference>
<dbReference type="Pfam" id="PF00999">
    <property type="entry name" value="Na_H_Exchanger"/>
    <property type="match status" value="1"/>
</dbReference>
<evidence type="ECO:0000313" key="13">
    <source>
        <dbReference type="EnsemblPlants" id="AUR62008401-RA:cds"/>
    </source>
</evidence>
<evidence type="ECO:0000256" key="7">
    <source>
        <dbReference type="ARBA" id="ARBA00023065"/>
    </source>
</evidence>
<evidence type="ECO:0000256" key="2">
    <source>
        <dbReference type="ARBA" id="ARBA00022448"/>
    </source>
</evidence>
<dbReference type="Pfam" id="PF23256">
    <property type="entry name" value="CHX17_2nd"/>
    <property type="match status" value="1"/>
</dbReference>
<feature type="transmembrane region" description="Helical" evidence="10">
    <location>
        <begin position="121"/>
        <end position="142"/>
    </location>
</feature>
<evidence type="ECO:0000256" key="4">
    <source>
        <dbReference type="ARBA" id="ARBA00022692"/>
    </source>
</evidence>
<dbReference type="GO" id="GO:1902600">
    <property type="term" value="P:proton transmembrane transport"/>
    <property type="evidence" value="ECO:0007669"/>
    <property type="project" value="InterPro"/>
</dbReference>
<feature type="transmembrane region" description="Helical" evidence="10">
    <location>
        <begin position="232"/>
        <end position="253"/>
    </location>
</feature>
<evidence type="ECO:0000259" key="11">
    <source>
        <dbReference type="Pfam" id="PF00999"/>
    </source>
</evidence>
<accession>A0A803L962</accession>
<dbReference type="PANTHER" id="PTHR32468:SF23">
    <property type="entry name" value="CATION_H(+) ANTIPORTER 14"/>
    <property type="match status" value="1"/>
</dbReference>
<comment type="subcellular location">
    <subcellularLocation>
        <location evidence="1">Membrane</location>
        <topology evidence="1">Multi-pass membrane protein</topology>
    </subcellularLocation>
</comment>
<dbReference type="GO" id="GO:0015297">
    <property type="term" value="F:antiporter activity"/>
    <property type="evidence" value="ECO:0007669"/>
    <property type="project" value="InterPro"/>
</dbReference>
<dbReference type="Gramene" id="AUR62008401-RA">
    <property type="protein sequence ID" value="AUR62008401-RA:cds"/>
    <property type="gene ID" value="AUR62008401"/>
</dbReference>
<dbReference type="PANTHER" id="PTHR32468">
    <property type="entry name" value="CATION/H + ANTIPORTER"/>
    <property type="match status" value="1"/>
</dbReference>
<keyword evidence="7" id="KW-0406">Ion transport</keyword>
<dbReference type="AlphaFoldDB" id="A0A803L962"/>
<dbReference type="GO" id="GO:0006813">
    <property type="term" value="P:potassium ion transport"/>
    <property type="evidence" value="ECO:0007669"/>
    <property type="project" value="UniProtKB-KW"/>
</dbReference>
<sequence length="665" mass="74930">MSVIIRRLQLKSIIISLSGLALAYVFSALAILATNEFKSIRLLEKPSISLLILVALNAQTFFMVTCHNLNDLGISNSDIGRMASSIALIPDLVLMVTNLVMTFIVPPFFNGSKLERRKAFITLGYYILVFLVFRPIVLYIISQTPEGRNMRNSHFMYIFLVVLIVAWIGEVLNELLPVFLFSLTLPEHPLSSVFSAKLEAITSCVFFPLYCAMQGLKTDFFSLTKRAYELEFLLIVGYIGKFLGTSFTSRLYGVPFWNSLALSFIISSKGLLDVAAIGIIRDKGWLNVEEYTLAMFHFLILTGALLPLVRLFYEPLSQYTSIFRPSVTDSTNSNTFQTLTCLYKEDNLPGIIRLIEAFHPTRTRPIPVILLQLMPLTGRCTMPIMAPLDYVKSLPMFRSKIAFSNRIVESFLNLERESKGYTRLKHYISISTYETMHNDICSLAYEKDASLLILPFHLQVQWTKVGKIIEDSSLSIREVNKMVLEKAPCSVALLLDRADPHLGIIDTNIYQVAIIFIGGVDDLEALAFTRLFGNHPHVKAVVLWLKSPNQDRYNALNNEVIKNFQASGRMENERLMTLKEVIVNDGADTTNVLLSMNGVIDLVVVGRHHDFECAPLYGLSFDGFCEYPELGILGDLLATPDFGFSVLVVQQEPKDDLQVVYDKPK</sequence>
<keyword evidence="3" id="KW-0633">Potassium transport</keyword>
<dbReference type="Proteomes" id="UP000596660">
    <property type="component" value="Unplaced"/>
</dbReference>
<keyword evidence="6 10" id="KW-1133">Transmembrane helix</keyword>
<evidence type="ECO:0000256" key="8">
    <source>
        <dbReference type="ARBA" id="ARBA00023136"/>
    </source>
</evidence>
<comment type="similarity">
    <text evidence="9">Belongs to the monovalent cation:proton antiporter 2 (CPA2) transporter (TC 2.A.37) family. CHX (TC 2.A.37.4) subfamily.</text>
</comment>
<evidence type="ECO:0000256" key="5">
    <source>
        <dbReference type="ARBA" id="ARBA00022958"/>
    </source>
</evidence>
<evidence type="ECO:0000256" key="10">
    <source>
        <dbReference type="SAM" id="Phobius"/>
    </source>
</evidence>
<feature type="transmembrane region" description="Helical" evidence="10">
    <location>
        <begin position="154"/>
        <end position="172"/>
    </location>
</feature>
<evidence type="ECO:0000256" key="9">
    <source>
        <dbReference type="ARBA" id="ARBA00038341"/>
    </source>
</evidence>
<dbReference type="GO" id="GO:0006885">
    <property type="term" value="P:regulation of pH"/>
    <property type="evidence" value="ECO:0007669"/>
    <property type="project" value="TreeGrafter"/>
</dbReference>
<feature type="transmembrane region" description="Helical" evidence="10">
    <location>
        <begin position="46"/>
        <end position="65"/>
    </location>
</feature>
<dbReference type="GO" id="GO:0016020">
    <property type="term" value="C:membrane"/>
    <property type="evidence" value="ECO:0007669"/>
    <property type="project" value="UniProtKB-SubCell"/>
</dbReference>
<evidence type="ECO:0000256" key="3">
    <source>
        <dbReference type="ARBA" id="ARBA00022538"/>
    </source>
</evidence>
<feature type="domain" description="Cation/H(+) antiporter central" evidence="12">
    <location>
        <begin position="374"/>
        <end position="498"/>
    </location>
</feature>
<feature type="transmembrane region" description="Helical" evidence="10">
    <location>
        <begin position="12"/>
        <end position="34"/>
    </location>
</feature>
<dbReference type="GO" id="GO:0012505">
    <property type="term" value="C:endomembrane system"/>
    <property type="evidence" value="ECO:0007669"/>
    <property type="project" value="TreeGrafter"/>
</dbReference>
<keyword evidence="2" id="KW-0813">Transport</keyword>
<dbReference type="Gene3D" id="1.20.1530.20">
    <property type="match status" value="1"/>
</dbReference>
<keyword evidence="14" id="KW-1185">Reference proteome</keyword>
<evidence type="ECO:0000256" key="1">
    <source>
        <dbReference type="ARBA" id="ARBA00004141"/>
    </source>
</evidence>
<keyword evidence="5" id="KW-0630">Potassium</keyword>
<reference evidence="13" key="2">
    <citation type="submission" date="2021-03" db="UniProtKB">
        <authorList>
            <consortium name="EnsemblPlants"/>
        </authorList>
    </citation>
    <scope>IDENTIFICATION</scope>
</reference>
<dbReference type="InterPro" id="IPR050794">
    <property type="entry name" value="CPA2_transporter"/>
</dbReference>
<feature type="transmembrane region" description="Helical" evidence="10">
    <location>
        <begin position="192"/>
        <end position="211"/>
    </location>
</feature>
<evidence type="ECO:0000259" key="12">
    <source>
        <dbReference type="Pfam" id="PF23256"/>
    </source>
</evidence>
<evidence type="ECO:0000313" key="14">
    <source>
        <dbReference type="Proteomes" id="UP000596660"/>
    </source>
</evidence>
<protein>
    <recommendedName>
        <fullName evidence="15">Cation/H+ exchanger domain-containing protein</fullName>
    </recommendedName>
</protein>
<keyword evidence="8 10" id="KW-0472">Membrane</keyword>
<evidence type="ECO:0000256" key="6">
    <source>
        <dbReference type="ARBA" id="ARBA00022989"/>
    </source>
</evidence>
<evidence type="ECO:0008006" key="15">
    <source>
        <dbReference type="Google" id="ProtNLM"/>
    </source>
</evidence>
<organism evidence="13 14">
    <name type="scientific">Chenopodium quinoa</name>
    <name type="common">Quinoa</name>
    <dbReference type="NCBI Taxonomy" id="63459"/>
    <lineage>
        <taxon>Eukaryota</taxon>
        <taxon>Viridiplantae</taxon>
        <taxon>Streptophyta</taxon>
        <taxon>Embryophyta</taxon>
        <taxon>Tracheophyta</taxon>
        <taxon>Spermatophyta</taxon>
        <taxon>Magnoliopsida</taxon>
        <taxon>eudicotyledons</taxon>
        <taxon>Gunneridae</taxon>
        <taxon>Pentapetalae</taxon>
        <taxon>Caryophyllales</taxon>
        <taxon>Chenopodiaceae</taxon>
        <taxon>Chenopodioideae</taxon>
        <taxon>Atripliceae</taxon>
        <taxon>Chenopodium</taxon>
    </lineage>
</organism>
<dbReference type="InterPro" id="IPR006153">
    <property type="entry name" value="Cation/H_exchanger_TM"/>
</dbReference>
<keyword evidence="4 10" id="KW-0812">Transmembrane</keyword>
<name>A0A803L962_CHEQI</name>
<feature type="domain" description="Cation/H+ exchanger transmembrane" evidence="11">
    <location>
        <begin position="5"/>
        <end position="302"/>
    </location>
</feature>
<dbReference type="InterPro" id="IPR038770">
    <property type="entry name" value="Na+/solute_symporter_sf"/>
</dbReference>
<feature type="transmembrane region" description="Helical" evidence="10">
    <location>
        <begin position="86"/>
        <end position="109"/>
    </location>
</feature>
<proteinExistence type="inferred from homology"/>